<evidence type="ECO:0000256" key="2">
    <source>
        <dbReference type="ARBA" id="ARBA00023098"/>
    </source>
</evidence>
<dbReference type="PANTHER" id="PTHR11005">
    <property type="entry name" value="LYSOSOMAL ACID LIPASE-RELATED"/>
    <property type="match status" value="1"/>
</dbReference>
<dbReference type="AlphaFoldDB" id="A0A914YX75"/>
<evidence type="ECO:0000256" key="1">
    <source>
        <dbReference type="ARBA" id="ARBA00022963"/>
    </source>
</evidence>
<dbReference type="InterPro" id="IPR000073">
    <property type="entry name" value="AB_hydrolase_1"/>
</dbReference>
<keyword evidence="2" id="KW-0443">Lipid metabolism</keyword>
<dbReference type="SUPFAM" id="SSF53474">
    <property type="entry name" value="alpha/beta-Hydrolases"/>
    <property type="match status" value="1"/>
</dbReference>
<dbReference type="InterPro" id="IPR029058">
    <property type="entry name" value="AB_hydrolase_fold"/>
</dbReference>
<dbReference type="Proteomes" id="UP000887577">
    <property type="component" value="Unplaced"/>
</dbReference>
<dbReference type="Pfam" id="PF00561">
    <property type="entry name" value="Abhydrolase_1"/>
    <property type="match status" value="1"/>
</dbReference>
<evidence type="ECO:0000259" key="3">
    <source>
        <dbReference type="Pfam" id="PF00561"/>
    </source>
</evidence>
<protein>
    <submittedName>
        <fullName evidence="5">AB hydrolase-1 domain-containing protein</fullName>
    </submittedName>
</protein>
<sequence length="140" mass="15983">MLADAGFDVWLGNVRGNTYGKAHVSLDPKKEKFWEFSWDEMVKYDLDTNINHVLNATGQESLYYIGHSQGTLTMFSKLSSDQAFAKKIKKFFALAPVGTVKYIKGLLEYVAKFLYPEVEIIDDILGSGEFLPASWWLCWK</sequence>
<evidence type="ECO:0000313" key="5">
    <source>
        <dbReference type="WBParaSite" id="PSU_v2.g4250.t1"/>
    </source>
</evidence>
<keyword evidence="4" id="KW-1185">Reference proteome</keyword>
<reference evidence="5" key="1">
    <citation type="submission" date="2022-11" db="UniProtKB">
        <authorList>
            <consortium name="WormBaseParasite"/>
        </authorList>
    </citation>
    <scope>IDENTIFICATION</scope>
</reference>
<organism evidence="4 5">
    <name type="scientific">Panagrolaimus superbus</name>
    <dbReference type="NCBI Taxonomy" id="310955"/>
    <lineage>
        <taxon>Eukaryota</taxon>
        <taxon>Metazoa</taxon>
        <taxon>Ecdysozoa</taxon>
        <taxon>Nematoda</taxon>
        <taxon>Chromadorea</taxon>
        <taxon>Rhabditida</taxon>
        <taxon>Tylenchina</taxon>
        <taxon>Panagrolaimomorpha</taxon>
        <taxon>Panagrolaimoidea</taxon>
        <taxon>Panagrolaimidae</taxon>
        <taxon>Panagrolaimus</taxon>
    </lineage>
</organism>
<dbReference type="Gene3D" id="3.40.50.1820">
    <property type="entry name" value="alpha/beta hydrolase"/>
    <property type="match status" value="1"/>
</dbReference>
<accession>A0A914YX75</accession>
<dbReference type="WBParaSite" id="PSU_v2.g4250.t1">
    <property type="protein sequence ID" value="PSU_v2.g4250.t1"/>
    <property type="gene ID" value="PSU_v2.g4250"/>
</dbReference>
<proteinExistence type="predicted"/>
<name>A0A914YX75_9BILA</name>
<keyword evidence="1" id="KW-0442">Lipid degradation</keyword>
<dbReference type="GO" id="GO:0016042">
    <property type="term" value="P:lipid catabolic process"/>
    <property type="evidence" value="ECO:0007669"/>
    <property type="project" value="UniProtKB-KW"/>
</dbReference>
<feature type="domain" description="AB hydrolase-1" evidence="3">
    <location>
        <begin position="2"/>
        <end position="96"/>
    </location>
</feature>
<evidence type="ECO:0000313" key="4">
    <source>
        <dbReference type="Proteomes" id="UP000887577"/>
    </source>
</evidence>